<reference evidence="3" key="1">
    <citation type="submission" date="2021-09" db="EMBL/GenBank/DDBJ databases">
        <authorList>
            <person name="Martin H S."/>
        </authorList>
    </citation>
    <scope>NUCLEOTIDE SEQUENCE</scope>
</reference>
<keyword evidence="2" id="KW-1133">Transmembrane helix</keyword>
<feature type="region of interest" description="Disordered" evidence="1">
    <location>
        <begin position="93"/>
        <end position="133"/>
    </location>
</feature>
<organism evidence="3 4">
    <name type="scientific">Danaus chrysippus</name>
    <name type="common">African queen</name>
    <dbReference type="NCBI Taxonomy" id="151541"/>
    <lineage>
        <taxon>Eukaryota</taxon>
        <taxon>Metazoa</taxon>
        <taxon>Ecdysozoa</taxon>
        <taxon>Arthropoda</taxon>
        <taxon>Hexapoda</taxon>
        <taxon>Insecta</taxon>
        <taxon>Pterygota</taxon>
        <taxon>Neoptera</taxon>
        <taxon>Endopterygota</taxon>
        <taxon>Lepidoptera</taxon>
        <taxon>Glossata</taxon>
        <taxon>Ditrysia</taxon>
        <taxon>Papilionoidea</taxon>
        <taxon>Nymphalidae</taxon>
        <taxon>Danainae</taxon>
        <taxon>Danaini</taxon>
        <taxon>Danaina</taxon>
        <taxon>Danaus</taxon>
        <taxon>Anosia</taxon>
    </lineage>
</organism>
<accession>A0A8J2MEJ9</accession>
<feature type="compositionally biased region" description="Basic residues" evidence="1">
    <location>
        <begin position="101"/>
        <end position="114"/>
    </location>
</feature>
<sequence length="133" mass="15330">MTIDKNVLPPNVVLTPAIIVLDVAVLQLRQRGQRRRRRRRQQLRGRRRRAERLDGLRVLVLHGAGVFQAQGAPSLITHRERRGRRWRGARACVRGGERRASRLRPARRRLRPPKHAAPPPPPHAEAFEPRTPC</sequence>
<comment type="caution">
    <text evidence="3">The sequence shown here is derived from an EMBL/GenBank/DDBJ whole genome shotgun (WGS) entry which is preliminary data.</text>
</comment>
<evidence type="ECO:0000256" key="2">
    <source>
        <dbReference type="SAM" id="Phobius"/>
    </source>
</evidence>
<evidence type="ECO:0000256" key="1">
    <source>
        <dbReference type="SAM" id="MobiDB-lite"/>
    </source>
</evidence>
<gene>
    <name evidence="3" type="ORF">DCHRY22_LOCUS278</name>
</gene>
<protein>
    <submittedName>
        <fullName evidence="3">(African queen) hypothetical protein</fullName>
    </submittedName>
</protein>
<feature type="transmembrane region" description="Helical" evidence="2">
    <location>
        <begin position="12"/>
        <end position="29"/>
    </location>
</feature>
<keyword evidence="2" id="KW-0812">Transmembrane</keyword>
<dbReference type="EMBL" id="CAKASE010000043">
    <property type="protein sequence ID" value="CAG9558037.1"/>
    <property type="molecule type" value="Genomic_DNA"/>
</dbReference>
<dbReference type="AlphaFoldDB" id="A0A8J2MEJ9"/>
<evidence type="ECO:0000313" key="4">
    <source>
        <dbReference type="Proteomes" id="UP000789524"/>
    </source>
</evidence>
<name>A0A8J2MEJ9_9NEOP</name>
<proteinExistence type="predicted"/>
<keyword evidence="4" id="KW-1185">Reference proteome</keyword>
<keyword evidence="2" id="KW-0472">Membrane</keyword>
<dbReference type="Proteomes" id="UP000789524">
    <property type="component" value="Unassembled WGS sequence"/>
</dbReference>
<evidence type="ECO:0000313" key="3">
    <source>
        <dbReference type="EMBL" id="CAG9558037.1"/>
    </source>
</evidence>